<protein>
    <submittedName>
        <fullName evidence="2">Uncharacterized protein</fullName>
    </submittedName>
</protein>
<feature type="compositionally biased region" description="Polar residues" evidence="1">
    <location>
        <begin position="54"/>
        <end position="64"/>
    </location>
</feature>
<reference evidence="2 3" key="1">
    <citation type="submission" date="2021-06" db="EMBL/GenBank/DDBJ databases">
        <authorList>
            <person name="Palmer J.M."/>
        </authorList>
    </citation>
    <scope>NUCLEOTIDE SEQUENCE [LARGE SCALE GENOMIC DNA]</scope>
    <source>
        <strain evidence="2 3">MEX-2019</strain>
        <tissue evidence="2">Muscle</tissue>
    </source>
</reference>
<gene>
    <name evidence="2" type="ORF">CRENBAI_019973</name>
</gene>
<evidence type="ECO:0000313" key="3">
    <source>
        <dbReference type="Proteomes" id="UP001311232"/>
    </source>
</evidence>
<keyword evidence="3" id="KW-1185">Reference proteome</keyword>
<feature type="region of interest" description="Disordered" evidence="1">
    <location>
        <begin position="31"/>
        <end position="71"/>
    </location>
</feature>
<dbReference type="EMBL" id="JAHHUM010000052">
    <property type="protein sequence ID" value="KAK5623084.1"/>
    <property type="molecule type" value="Genomic_DNA"/>
</dbReference>
<evidence type="ECO:0000313" key="2">
    <source>
        <dbReference type="EMBL" id="KAK5623084.1"/>
    </source>
</evidence>
<evidence type="ECO:0000256" key="1">
    <source>
        <dbReference type="SAM" id="MobiDB-lite"/>
    </source>
</evidence>
<sequence>MLGNKRRLKSRQVTYIRISLSQSEFNAEAAKWAAEHSKDRGRRRERKRSAVENPATSEGNQTQGPELLERRSSGVPEHVVLLIQIRIRFIISDLKASRKNNLSRIILGPPNVVLGGSLRDLWTESHGNRCSHQTLMILTYRLKVTE</sequence>
<dbReference type="AlphaFoldDB" id="A0AAV9SNX4"/>
<dbReference type="Proteomes" id="UP001311232">
    <property type="component" value="Unassembled WGS sequence"/>
</dbReference>
<comment type="caution">
    <text evidence="2">The sequence shown here is derived from an EMBL/GenBank/DDBJ whole genome shotgun (WGS) entry which is preliminary data.</text>
</comment>
<proteinExistence type="predicted"/>
<accession>A0AAV9SNX4</accession>
<organism evidence="2 3">
    <name type="scientific">Crenichthys baileyi</name>
    <name type="common">White River springfish</name>
    <dbReference type="NCBI Taxonomy" id="28760"/>
    <lineage>
        <taxon>Eukaryota</taxon>
        <taxon>Metazoa</taxon>
        <taxon>Chordata</taxon>
        <taxon>Craniata</taxon>
        <taxon>Vertebrata</taxon>
        <taxon>Euteleostomi</taxon>
        <taxon>Actinopterygii</taxon>
        <taxon>Neopterygii</taxon>
        <taxon>Teleostei</taxon>
        <taxon>Neoteleostei</taxon>
        <taxon>Acanthomorphata</taxon>
        <taxon>Ovalentaria</taxon>
        <taxon>Atherinomorphae</taxon>
        <taxon>Cyprinodontiformes</taxon>
        <taxon>Goodeidae</taxon>
        <taxon>Crenichthys</taxon>
    </lineage>
</organism>
<name>A0AAV9SNX4_9TELE</name>